<evidence type="ECO:0000313" key="7">
    <source>
        <dbReference type="EMBL" id="CAA9575452.1"/>
    </source>
</evidence>
<evidence type="ECO:0000256" key="6">
    <source>
        <dbReference type="ARBA" id="ARBA00022729"/>
    </source>
</evidence>
<dbReference type="Gene3D" id="3.40.190.10">
    <property type="entry name" value="Periplasmic binding protein-like II"/>
    <property type="match status" value="1"/>
</dbReference>
<protein>
    <recommendedName>
        <fullName evidence="4">sn-glycerol-3-phosphate-binding periplasmic protein UgpB</fullName>
    </recommendedName>
</protein>
<reference evidence="7" key="1">
    <citation type="submission" date="2020-02" db="EMBL/GenBank/DDBJ databases">
        <authorList>
            <person name="Meier V. D."/>
        </authorList>
    </citation>
    <scope>NUCLEOTIDE SEQUENCE</scope>
    <source>
        <strain evidence="7">AVDCRST_MAG19</strain>
    </source>
</reference>
<dbReference type="Pfam" id="PF01547">
    <property type="entry name" value="SBP_bac_1"/>
    <property type="match status" value="1"/>
</dbReference>
<evidence type="ECO:0000256" key="2">
    <source>
        <dbReference type="ARBA" id="ARBA00008520"/>
    </source>
</evidence>
<dbReference type="SUPFAM" id="SSF53850">
    <property type="entry name" value="Periplasmic binding protein-like II"/>
    <property type="match status" value="1"/>
</dbReference>
<dbReference type="GO" id="GO:0042597">
    <property type="term" value="C:periplasmic space"/>
    <property type="evidence" value="ECO:0007669"/>
    <property type="project" value="UniProtKB-SubCell"/>
</dbReference>
<dbReference type="InterPro" id="IPR006311">
    <property type="entry name" value="TAT_signal"/>
</dbReference>
<evidence type="ECO:0000256" key="3">
    <source>
        <dbReference type="ARBA" id="ARBA00011557"/>
    </source>
</evidence>
<dbReference type="EMBL" id="CADCWL010000178">
    <property type="protein sequence ID" value="CAA9575452.1"/>
    <property type="molecule type" value="Genomic_DNA"/>
</dbReference>
<dbReference type="PROSITE" id="PS51318">
    <property type="entry name" value="TAT"/>
    <property type="match status" value="1"/>
</dbReference>
<dbReference type="PANTHER" id="PTHR43649">
    <property type="entry name" value="ARABINOSE-BINDING PROTEIN-RELATED"/>
    <property type="match status" value="1"/>
</dbReference>
<dbReference type="PANTHER" id="PTHR43649:SF31">
    <property type="entry name" value="SN-GLYCEROL-3-PHOSPHATE-BINDING PERIPLASMIC PROTEIN UGPB"/>
    <property type="match status" value="1"/>
</dbReference>
<organism evidence="7">
    <name type="scientific">uncultured Thermomicrobiales bacterium</name>
    <dbReference type="NCBI Taxonomy" id="1645740"/>
    <lineage>
        <taxon>Bacteria</taxon>
        <taxon>Pseudomonadati</taxon>
        <taxon>Thermomicrobiota</taxon>
        <taxon>Thermomicrobia</taxon>
        <taxon>Thermomicrobiales</taxon>
        <taxon>environmental samples</taxon>
    </lineage>
</organism>
<gene>
    <name evidence="7" type="ORF">AVDCRST_MAG19-3291</name>
</gene>
<dbReference type="NCBIfam" id="TIGR03851">
    <property type="entry name" value="chitin_NgcE"/>
    <property type="match status" value="1"/>
</dbReference>
<dbReference type="InterPro" id="IPR050490">
    <property type="entry name" value="Bact_solute-bd_prot1"/>
</dbReference>
<evidence type="ECO:0000256" key="4">
    <source>
        <dbReference type="ARBA" id="ARBA00017470"/>
    </source>
</evidence>
<dbReference type="InterPro" id="IPR006059">
    <property type="entry name" value="SBP"/>
</dbReference>
<sequence>MDDARLGRLLEEGRLRRLSRRELLRRGAALGFSASALAGLAAATAPRARAQDAANPLGVDAGAPLEILMWKAGWGDEYALNAVELYKAAFPGVEVEYQATQRVLEAAQPRFVGGNPPDVIEATLLDRAALVGEGQLAEMTDLLDAPAAGTPGAKLKDTLLPNSQIDTVVEGKQYGVNFTFGLNGIWHSEPVMQQKGWEYPTTWDGMLALCEEIKGSGLAPWTYQGKYPGYMVAVMWELVWKQSGLEAVVKVDNLEADAWRQPAVQQAAEALYRLAERDYILSGTEGLTHTESQAEWLNGKSAFIPCGTWLENEMKDLIPEGFNMAFKPVPPLAGATLPFEGVSAFVGQPFVVPSQANNVPGGKEFIRLLFSRENARAFSEYTRALTTVVGAAEGLDLGSAFNSANAAQAAAGPNTFSGPLYGSWYSALTEEVDIQMGALLTKRIDPEEFVTRAQAKADEIAADDSIVKFTREP</sequence>
<comment type="subunit">
    <text evidence="3">The complex is composed of two ATP-binding proteins (UgpC), two transmembrane proteins (UgpA and UgpE) and a solute-binding protein (UgpB).</text>
</comment>
<keyword evidence="6" id="KW-0732">Signal</keyword>
<dbReference type="InterPro" id="IPR022386">
    <property type="entry name" value="Chitin_NgcE"/>
</dbReference>
<comment type="subcellular location">
    <subcellularLocation>
        <location evidence="1">Periplasm</location>
    </subcellularLocation>
</comment>
<name>A0A6J4VF33_9BACT</name>
<comment type="similarity">
    <text evidence="2">Belongs to the bacterial solute-binding protein 1 family.</text>
</comment>
<dbReference type="AlphaFoldDB" id="A0A6J4VF33"/>
<accession>A0A6J4VF33</accession>
<proteinExistence type="inferred from homology"/>
<keyword evidence="5" id="KW-0813">Transport</keyword>
<evidence type="ECO:0000256" key="5">
    <source>
        <dbReference type="ARBA" id="ARBA00022448"/>
    </source>
</evidence>
<evidence type="ECO:0000256" key="1">
    <source>
        <dbReference type="ARBA" id="ARBA00004418"/>
    </source>
</evidence>